<dbReference type="GO" id="GO:0004181">
    <property type="term" value="F:metallocarboxypeptidase activity"/>
    <property type="evidence" value="ECO:0007669"/>
    <property type="project" value="InterPro"/>
</dbReference>
<evidence type="ECO:0000256" key="13">
    <source>
        <dbReference type="PROSITE-ProRule" id="PRU01379"/>
    </source>
</evidence>
<comment type="function">
    <text evidence="12">Involved in the digestion of the blood meal.</text>
</comment>
<dbReference type="Gene3D" id="3.40.630.10">
    <property type="entry name" value="Zn peptidases"/>
    <property type="match status" value="3"/>
</dbReference>
<comment type="subcellular location">
    <subcellularLocation>
        <location evidence="2">Secreted</location>
    </subcellularLocation>
</comment>
<comment type="similarity">
    <text evidence="3 13">Belongs to the peptidase M14 family.</text>
</comment>
<dbReference type="GO" id="GO:0008270">
    <property type="term" value="F:zinc ion binding"/>
    <property type="evidence" value="ECO:0007669"/>
    <property type="project" value="InterPro"/>
</dbReference>
<protein>
    <recommendedName>
        <fullName evidence="14">Peptidase M14 domain-containing protein</fullName>
    </recommendedName>
</protein>
<proteinExistence type="inferred from homology"/>
<keyword evidence="6" id="KW-0645">Protease</keyword>
<reference evidence="15" key="1">
    <citation type="submission" date="2020-11" db="EMBL/GenBank/DDBJ databases">
        <authorList>
            <person name="Tran Van P."/>
        </authorList>
    </citation>
    <scope>NUCLEOTIDE SEQUENCE</scope>
</reference>
<dbReference type="SMART" id="SM00631">
    <property type="entry name" value="Zn_pept"/>
    <property type="match status" value="2"/>
</dbReference>
<sequence>MLINRILLTTPGLKSYAVRLTPMNSSSTCDHSLKTEKKMIKDKIRQFAASDSFFDEFRRNGDIEKFLREKHSENTKLVGLMSIGTSIEHRDIMAVKIGVDHGRANKSIIYIDGGTHAREWAAVSTACYIIDRLIDDYNAGDKVVTYLLNRFDFYVVPVVNPDGYEYSHTTDRMWRKNKAILKGSKCLGTDLNRNYGFHWGGEGSSRDPCEENYSGPKAFSEPESRAVSSLILDNKHRLMAYITLHSYGQWFLYPWGWTEADSPNKKELKRVADIGHMALNSVYGTTYKLGSPGQIMYWAHGFAHIPYVYCLEMRDEGQHGFLLPAKDIIPVGNETYAAVKAMAREIALTRRVKNWAHGFAHIPYVYCLEMRDEGQHGFLLPAKDIIPVGNKTYAAVKTMAREIALTRRVKSADQCLGTNLNRNYGFHWGGEGSSRDPCEENYSGPKAFSEPESRAVSSLILNTKHQTCADIGHKVLNSLYGTTYKLGSPGQIMYWAHKFAHIPYVYCLEMRDEGQHGFLLPAADIIPVGNETYAAVKAMAQEIALTRRVKSNVSVKIG</sequence>
<evidence type="ECO:0000256" key="5">
    <source>
        <dbReference type="ARBA" id="ARBA00022645"/>
    </source>
</evidence>
<dbReference type="GO" id="GO:0006508">
    <property type="term" value="P:proteolysis"/>
    <property type="evidence" value="ECO:0007669"/>
    <property type="project" value="UniProtKB-KW"/>
</dbReference>
<dbReference type="AlphaFoldDB" id="A0A7R9KQ95"/>
<feature type="active site" description="Proton donor/acceptor" evidence="13">
    <location>
        <position position="312"/>
    </location>
</feature>
<keyword evidence="8" id="KW-0378">Hydrolase</keyword>
<keyword evidence="11" id="KW-1015">Disulfide bond</keyword>
<keyword evidence="9" id="KW-0862">Zinc</keyword>
<evidence type="ECO:0000259" key="14">
    <source>
        <dbReference type="PROSITE" id="PS52035"/>
    </source>
</evidence>
<feature type="active site" description="Proton donor/acceptor" evidence="13">
    <location>
        <position position="509"/>
    </location>
</feature>
<keyword evidence="10" id="KW-0482">Metalloprotease</keyword>
<dbReference type="EMBL" id="OC859157">
    <property type="protein sequence ID" value="CAD7627268.1"/>
    <property type="molecule type" value="Genomic_DNA"/>
</dbReference>
<feature type="domain" description="Peptidase M14" evidence="14">
    <location>
        <begin position="410"/>
        <end position="543"/>
    </location>
</feature>
<name>A0A7R9KQ95_9ACAR</name>
<dbReference type="SUPFAM" id="SSF53187">
    <property type="entry name" value="Zn-dependent exopeptidases"/>
    <property type="match status" value="3"/>
</dbReference>
<evidence type="ECO:0000256" key="4">
    <source>
        <dbReference type="ARBA" id="ARBA00022525"/>
    </source>
</evidence>
<dbReference type="GO" id="GO:0005615">
    <property type="term" value="C:extracellular space"/>
    <property type="evidence" value="ECO:0007669"/>
    <property type="project" value="TreeGrafter"/>
</dbReference>
<dbReference type="EMBL" id="CAJPIZ010004582">
    <property type="protein sequence ID" value="CAG2107698.1"/>
    <property type="molecule type" value="Genomic_DNA"/>
</dbReference>
<comment type="cofactor">
    <cofactor evidence="1">
        <name>Zn(2+)</name>
        <dbReference type="ChEBI" id="CHEBI:29105"/>
    </cofactor>
</comment>
<evidence type="ECO:0000256" key="12">
    <source>
        <dbReference type="ARBA" id="ARBA00057299"/>
    </source>
</evidence>
<evidence type="ECO:0000256" key="2">
    <source>
        <dbReference type="ARBA" id="ARBA00004613"/>
    </source>
</evidence>
<evidence type="ECO:0000256" key="3">
    <source>
        <dbReference type="ARBA" id="ARBA00005988"/>
    </source>
</evidence>
<dbReference type="PANTHER" id="PTHR11705:SF140">
    <property type="entry name" value="FI02848P-RELATED"/>
    <property type="match status" value="1"/>
</dbReference>
<evidence type="ECO:0000256" key="6">
    <source>
        <dbReference type="ARBA" id="ARBA00022670"/>
    </source>
</evidence>
<evidence type="ECO:0000256" key="10">
    <source>
        <dbReference type="ARBA" id="ARBA00023049"/>
    </source>
</evidence>
<organism evidence="15">
    <name type="scientific">Medioppia subpectinata</name>
    <dbReference type="NCBI Taxonomy" id="1979941"/>
    <lineage>
        <taxon>Eukaryota</taxon>
        <taxon>Metazoa</taxon>
        <taxon>Ecdysozoa</taxon>
        <taxon>Arthropoda</taxon>
        <taxon>Chelicerata</taxon>
        <taxon>Arachnida</taxon>
        <taxon>Acari</taxon>
        <taxon>Acariformes</taxon>
        <taxon>Sarcoptiformes</taxon>
        <taxon>Oribatida</taxon>
        <taxon>Brachypylina</taxon>
        <taxon>Oppioidea</taxon>
        <taxon>Oppiidae</taxon>
        <taxon>Medioppia</taxon>
    </lineage>
</organism>
<evidence type="ECO:0000256" key="1">
    <source>
        <dbReference type="ARBA" id="ARBA00001947"/>
    </source>
</evidence>
<keyword evidence="4" id="KW-0964">Secreted</keyword>
<evidence type="ECO:0000256" key="7">
    <source>
        <dbReference type="ARBA" id="ARBA00022723"/>
    </source>
</evidence>
<keyword evidence="7" id="KW-0479">Metal-binding</keyword>
<dbReference type="PANTHER" id="PTHR11705">
    <property type="entry name" value="PROTEASE FAMILY M14 CARBOXYPEPTIDASE A,B"/>
    <property type="match status" value="1"/>
</dbReference>
<dbReference type="OrthoDB" id="3626597at2759"/>
<dbReference type="PROSITE" id="PS52035">
    <property type="entry name" value="PEPTIDASE_M14"/>
    <property type="match status" value="2"/>
</dbReference>
<dbReference type="PRINTS" id="PR00765">
    <property type="entry name" value="CRBOXYPTASEA"/>
</dbReference>
<evidence type="ECO:0000256" key="9">
    <source>
        <dbReference type="ARBA" id="ARBA00022833"/>
    </source>
</evidence>
<evidence type="ECO:0000256" key="11">
    <source>
        <dbReference type="ARBA" id="ARBA00023157"/>
    </source>
</evidence>
<dbReference type="FunFam" id="3.40.630.10:FF:000040">
    <property type="entry name" value="zinc carboxypeptidase"/>
    <property type="match status" value="1"/>
</dbReference>
<evidence type="ECO:0000313" key="16">
    <source>
        <dbReference type="Proteomes" id="UP000759131"/>
    </source>
</evidence>
<keyword evidence="16" id="KW-1185">Reference proteome</keyword>
<dbReference type="Pfam" id="PF00246">
    <property type="entry name" value="Peptidase_M14"/>
    <property type="match status" value="4"/>
</dbReference>
<gene>
    <name evidence="15" type="ORF">OSB1V03_LOCUS7698</name>
</gene>
<evidence type="ECO:0000313" key="15">
    <source>
        <dbReference type="EMBL" id="CAD7627268.1"/>
    </source>
</evidence>
<evidence type="ECO:0000256" key="8">
    <source>
        <dbReference type="ARBA" id="ARBA00022801"/>
    </source>
</evidence>
<dbReference type="Proteomes" id="UP000759131">
    <property type="component" value="Unassembled WGS sequence"/>
</dbReference>
<dbReference type="InterPro" id="IPR000834">
    <property type="entry name" value="Peptidase_M14"/>
</dbReference>
<accession>A0A7R9KQ95</accession>
<keyword evidence="5" id="KW-0121">Carboxypeptidase</keyword>
<dbReference type="CDD" id="cd03860">
    <property type="entry name" value="M14_CP_A-B_like"/>
    <property type="match status" value="1"/>
</dbReference>
<feature type="domain" description="Peptidase M14" evidence="14">
    <location>
        <begin position="56"/>
        <end position="346"/>
    </location>
</feature>